<keyword evidence="1" id="KW-0539">Nucleus</keyword>
<feature type="DNA-binding region" description="HMG box" evidence="1">
    <location>
        <begin position="73"/>
        <end position="136"/>
    </location>
</feature>
<dbReference type="InterPro" id="IPR036910">
    <property type="entry name" value="HMG_box_dom_sf"/>
</dbReference>
<evidence type="ECO:0000259" key="2">
    <source>
        <dbReference type="PROSITE" id="PS50118"/>
    </source>
</evidence>
<evidence type="ECO:0000313" key="4">
    <source>
        <dbReference type="Proteomes" id="UP000266723"/>
    </source>
</evidence>
<dbReference type="PROSITE" id="PS50118">
    <property type="entry name" value="HMG_BOX_2"/>
    <property type="match status" value="1"/>
</dbReference>
<dbReference type="EMBL" id="QGKV02000759">
    <property type="protein sequence ID" value="KAF3567288.1"/>
    <property type="molecule type" value="Genomic_DNA"/>
</dbReference>
<sequence>MAIRPRTRKRVEAVRRAADGSAFEKCEECGVMIAIALFDMHECGGEKRREVKRFKCVSSGKKIDDDISKPSFEDEPRSPFVFFLEDFRKSYDGNMVEASRICFTVWKNMSGEDQRPFIARAVKVDLAHNRKIKEEVQSRMYKIDDEADSKAVGKFDKYFTQSYESYDHEEEEYGSSDHFEKEFWEDDILLKY</sequence>
<dbReference type="Proteomes" id="UP000266723">
    <property type="component" value="Unassembled WGS sequence"/>
</dbReference>
<evidence type="ECO:0000256" key="1">
    <source>
        <dbReference type="PROSITE-ProRule" id="PRU00267"/>
    </source>
</evidence>
<keyword evidence="4" id="KW-1185">Reference proteome</keyword>
<dbReference type="PANTHER" id="PTHR47658:SF2">
    <property type="entry name" value="HMG-BOX (HIGH MOBILITY GROUP) DNA-BINDING FAMILY PROTEIN"/>
    <property type="match status" value="1"/>
</dbReference>
<dbReference type="InterPro" id="IPR009071">
    <property type="entry name" value="HMG_box_dom"/>
</dbReference>
<feature type="domain" description="HMG box" evidence="2">
    <location>
        <begin position="73"/>
        <end position="136"/>
    </location>
</feature>
<dbReference type="PANTHER" id="PTHR47658">
    <property type="entry name" value="HIGH MOBILITY GROUP B PROTEIN 12-RELATED"/>
    <property type="match status" value="1"/>
</dbReference>
<keyword evidence="1" id="KW-0238">DNA-binding</keyword>
<dbReference type="Gene3D" id="1.10.30.10">
    <property type="entry name" value="High mobility group box domain"/>
    <property type="match status" value="1"/>
</dbReference>
<evidence type="ECO:0000313" key="3">
    <source>
        <dbReference type="EMBL" id="KAF3567288.1"/>
    </source>
</evidence>
<gene>
    <name evidence="3" type="ORF">DY000_02019734</name>
</gene>
<dbReference type="SUPFAM" id="SSF47095">
    <property type="entry name" value="HMG-box"/>
    <property type="match status" value="1"/>
</dbReference>
<proteinExistence type="predicted"/>
<comment type="caution">
    <text evidence="3">The sequence shown here is derived from an EMBL/GenBank/DDBJ whole genome shotgun (WGS) entry which is preliminary data.</text>
</comment>
<name>A0ABQ7D709_BRACR</name>
<accession>A0ABQ7D709</accession>
<organism evidence="3 4">
    <name type="scientific">Brassica cretica</name>
    <name type="common">Mustard</name>
    <dbReference type="NCBI Taxonomy" id="69181"/>
    <lineage>
        <taxon>Eukaryota</taxon>
        <taxon>Viridiplantae</taxon>
        <taxon>Streptophyta</taxon>
        <taxon>Embryophyta</taxon>
        <taxon>Tracheophyta</taxon>
        <taxon>Spermatophyta</taxon>
        <taxon>Magnoliopsida</taxon>
        <taxon>eudicotyledons</taxon>
        <taxon>Gunneridae</taxon>
        <taxon>Pentapetalae</taxon>
        <taxon>rosids</taxon>
        <taxon>malvids</taxon>
        <taxon>Brassicales</taxon>
        <taxon>Brassicaceae</taxon>
        <taxon>Brassiceae</taxon>
        <taxon>Brassica</taxon>
    </lineage>
</organism>
<reference evidence="3 4" key="1">
    <citation type="journal article" date="2020" name="BMC Genomics">
        <title>Intraspecific diversification of the crop wild relative Brassica cretica Lam. using demographic model selection.</title>
        <authorList>
            <person name="Kioukis A."/>
            <person name="Michalopoulou V.A."/>
            <person name="Briers L."/>
            <person name="Pirintsos S."/>
            <person name="Studholme D.J."/>
            <person name="Pavlidis P."/>
            <person name="Sarris P.F."/>
        </authorList>
    </citation>
    <scope>NUCLEOTIDE SEQUENCE [LARGE SCALE GENOMIC DNA]</scope>
    <source>
        <strain evidence="4">cv. PFS-1207/04</strain>
    </source>
</reference>
<protein>
    <recommendedName>
        <fullName evidence="2">HMG box domain-containing protein</fullName>
    </recommendedName>
</protein>